<evidence type="ECO:0000256" key="1">
    <source>
        <dbReference type="SAM" id="Coils"/>
    </source>
</evidence>
<dbReference type="KEGG" id="xne:XNC1_3767"/>
<dbReference type="HOGENOM" id="CLU_792145_0_0_6"/>
<dbReference type="STRING" id="406817.XNC1_3767"/>
<dbReference type="PDBsum" id="6GY7"/>
<dbReference type="GeneID" id="24904362"/>
<evidence type="ECO:0000313" key="3">
    <source>
        <dbReference type="Proteomes" id="UP000008075"/>
    </source>
</evidence>
<name>D3VB23_XENNA</name>
<evidence type="ECO:0007829" key="5">
    <source>
        <dbReference type="PDB" id="6GY7"/>
    </source>
</evidence>
<dbReference type="PDB" id="6GY7">
    <property type="method" value="X-ray"/>
    <property type="resolution" value="3.40 A"/>
    <property type="chains" value="A/B/C/D=1-350"/>
</dbReference>
<dbReference type="eggNOG" id="ENOG5030UJD">
    <property type="taxonomic scope" value="Bacteria"/>
</dbReference>
<dbReference type="EMDB" id="EMD-0088"/>
<reference evidence="4 5" key="2">
    <citation type="journal article" date="2018" name="Elife">
        <title>Membrane insertion of alpha-xenorhabdolysin in near-atomic detail.</title>
        <authorList>
            <person name="Schubert E."/>
            <person name="Vetter I.R."/>
            <person name="Prumbaum D."/>
            <person name="Penczek P.A."/>
            <person name="Raunser S."/>
        </authorList>
    </citation>
    <scope>X-RAY CRYSTALLOGRAPHY (3.40 ANGSTROMS)</scope>
</reference>
<dbReference type="RefSeq" id="WP_013185288.1">
    <property type="nucleotide sequence ID" value="NC_014228.1"/>
</dbReference>
<keyword evidence="3" id="KW-1185">Reference proteome</keyword>
<organism evidence="2 3">
    <name type="scientific">Xenorhabdus nematophila (strain ATCC 19061 / DSM 3370 / CCUG 14189 / LMG 1036 / NCIMB 9965 / AN6)</name>
    <dbReference type="NCBI Taxonomy" id="406817"/>
    <lineage>
        <taxon>Bacteria</taxon>
        <taxon>Pseudomonadati</taxon>
        <taxon>Pseudomonadota</taxon>
        <taxon>Gammaproteobacteria</taxon>
        <taxon>Enterobacterales</taxon>
        <taxon>Morganellaceae</taxon>
        <taxon>Xenorhabdus</taxon>
    </lineage>
</organism>
<dbReference type="NCBIfam" id="NF033927">
    <property type="entry name" value="alph_xenorhab_B"/>
    <property type="match status" value="1"/>
</dbReference>
<feature type="coiled-coil region" evidence="1">
    <location>
        <begin position="253"/>
        <end position="287"/>
    </location>
</feature>
<dbReference type="InterPro" id="IPR047760">
    <property type="entry name" value="XaxB-like"/>
</dbReference>
<evidence type="ECO:0007829" key="4">
    <source>
        <dbReference type="PDB" id="6GY6"/>
    </source>
</evidence>
<dbReference type="AlphaFoldDB" id="D3VB23"/>
<gene>
    <name evidence="2" type="primary">xaxB</name>
    <name evidence="2" type="ordered locus">XNC1_3767</name>
</gene>
<dbReference type="EMBL" id="FN667742">
    <property type="protein sequence ID" value="CBJ91798.1"/>
    <property type="molecule type" value="Genomic_DNA"/>
</dbReference>
<dbReference type="Proteomes" id="UP000008075">
    <property type="component" value="Chromosome"/>
</dbReference>
<protein>
    <submittedName>
        <fullName evidence="2">XaxB</fullName>
    </submittedName>
</protein>
<proteinExistence type="evidence at protein level"/>
<evidence type="ECO:0000313" key="2">
    <source>
        <dbReference type="EMBL" id="CBJ91798.1"/>
    </source>
</evidence>
<dbReference type="PDBsum" id="6GY6"/>
<keyword evidence="1" id="KW-0175">Coiled coil</keyword>
<dbReference type="PDB" id="6GY6">
    <property type="method" value="EM"/>
    <property type="resolution" value="4.00 A"/>
    <property type="chains" value="B/G/H/K/L/N/O/U/V/W/X/Y/Z=13-350"/>
</dbReference>
<sequence length="350" mass="39892">MSDNTLSQKENMYPEINIKAMNQAVNTIWLLAQRQTSGIEIINDKVKRISLYSREFDEMMRDSLAQLAPVLKQLTSDAAFQTIAQIDEALADPSLSKDDREALTLERNNLIQNLSKHIDNVIVSFTGRTSKLTNKISDISDMVIAERLQDLVTQTESQKTELQSDIDPKTEKRNKLDADREKIIESQDVIRQNNIADMFKDFIPSAKDIDGLDFTQPKKEAIKQAIKQGAEIARKILGKVSEGLKYIDLADARMKLSDQIDQLITETDELKAKIREVELRLSGLKDVMQIDTERTTLLTEAVKIEQVWISFAEQLHKLSNDEINQQDLSNLINGQLDFLNNLTLQYNKLK</sequence>
<dbReference type="SMR" id="D3VB23"/>
<keyword evidence="4 5" id="KW-0002">3D-structure</keyword>
<accession>D3VB23</accession>
<reference evidence="2 3" key="1">
    <citation type="journal article" date="2011" name="PLoS ONE">
        <title>The entomopathogenic bacterial endosymbionts xenorhabdus and photorhabdus: convergent lifestyles from divergent genomes.</title>
        <authorList>
            <person name="Chaston J.M."/>
            <person name="Suen G."/>
            <person name="Tucker S.L."/>
            <person name="Andersen A.W."/>
            <person name="Bhasin A."/>
            <person name="Bode E."/>
            <person name="Bode H.B."/>
            <person name="Brachmann A.O."/>
            <person name="Cowles C.E."/>
            <person name="Cowles K.N."/>
            <person name="Darby C."/>
            <person name="de Leon L."/>
            <person name="Drace K."/>
            <person name="Du Z."/>
            <person name="Givaudan A."/>
            <person name="Herbert Tran E.E."/>
            <person name="Jewell K.A."/>
            <person name="Knack J.J."/>
            <person name="Krasomil-Osterfeld K.C."/>
            <person name="Kukor R."/>
            <person name="Lanois A."/>
            <person name="Latreille P."/>
            <person name="Leimgruber N.K."/>
            <person name="Lipke C.M."/>
            <person name="Liu R."/>
            <person name="Lu X."/>
            <person name="Martens E.C."/>
            <person name="Marri P.R."/>
            <person name="Medigue C."/>
            <person name="Menard M.L."/>
            <person name="Miller N.M."/>
            <person name="Morales-Soto N."/>
            <person name="Norton S."/>
            <person name="Ogier J.C."/>
            <person name="Orchard S.S."/>
            <person name="Park D."/>
            <person name="Park Y."/>
            <person name="Qurollo B.A."/>
            <person name="Sugar D.R."/>
            <person name="Richards G.R."/>
            <person name="Rouy Z."/>
            <person name="Slominski B."/>
            <person name="Slominski K."/>
            <person name="Snyder H."/>
            <person name="Tjaden B.C."/>
            <person name="van der Hoeven R."/>
            <person name="Welch R.D."/>
            <person name="Wheeler C."/>
            <person name="Xiang B."/>
            <person name="Barbazuk B."/>
            <person name="Gaudriault S."/>
            <person name="Goodner B."/>
            <person name="Slater S.C."/>
            <person name="Forst S."/>
            <person name="Goldman B.S."/>
            <person name="Goodrich-Blair H."/>
        </authorList>
    </citation>
    <scope>NUCLEOTIDE SEQUENCE [LARGE SCALE GENOMIC DNA]</scope>
    <source>
        <strain evidence="3">ATCC 19061 / DSM 3370 / CCUG 14189 / LMG 1036 / NCIMB 9965 / AN6</strain>
    </source>
</reference>